<evidence type="ECO:0000313" key="1">
    <source>
        <dbReference type="EMBL" id="RGD74839.1"/>
    </source>
</evidence>
<reference evidence="1 2" key="1">
    <citation type="submission" date="2018-08" db="EMBL/GenBank/DDBJ databases">
        <title>A genome reference for cultivated species of the human gut microbiota.</title>
        <authorList>
            <person name="Zou Y."/>
            <person name="Xue W."/>
            <person name="Luo G."/>
        </authorList>
    </citation>
    <scope>NUCLEOTIDE SEQUENCE [LARGE SCALE GENOMIC DNA]</scope>
    <source>
        <strain evidence="1 2">TF08-11</strain>
    </source>
</reference>
<dbReference type="AlphaFoldDB" id="A0A3E3E0Y9"/>
<sequence length="114" mass="13543">MLTEKECRNALSDLKNQLEDILGEESENVESVNVLNQLMDEHFENPPLSLKEVEQCCHEGIPVWDKEIEEYVQIHDVLKGGEKDALVTVVQFFFEDYHVYPYYKTRFYRKEVQE</sequence>
<protein>
    <submittedName>
        <fullName evidence="1">Uncharacterized protein</fullName>
    </submittedName>
</protein>
<proteinExistence type="predicted"/>
<name>A0A3E3E0Y9_9FIRM</name>
<comment type="caution">
    <text evidence="1">The sequence shown here is derived from an EMBL/GenBank/DDBJ whole genome shotgun (WGS) entry which is preliminary data.</text>
</comment>
<evidence type="ECO:0000313" key="2">
    <source>
        <dbReference type="Proteomes" id="UP000260721"/>
    </source>
</evidence>
<gene>
    <name evidence="1" type="ORF">DXC78_09380</name>
</gene>
<dbReference type="EMBL" id="QUSK01000021">
    <property type="protein sequence ID" value="RGD74839.1"/>
    <property type="molecule type" value="Genomic_DNA"/>
</dbReference>
<dbReference type="Proteomes" id="UP000260721">
    <property type="component" value="Unassembled WGS sequence"/>
</dbReference>
<dbReference type="RefSeq" id="WP_117446783.1">
    <property type="nucleotide sequence ID" value="NZ_JBFBOW010000001.1"/>
</dbReference>
<accession>A0A3E3E0Y9</accession>
<organism evidence="1 2">
    <name type="scientific">Faecalicoccus pleomorphus</name>
    <dbReference type="NCBI Taxonomy" id="1323"/>
    <lineage>
        <taxon>Bacteria</taxon>
        <taxon>Bacillati</taxon>
        <taxon>Bacillota</taxon>
        <taxon>Erysipelotrichia</taxon>
        <taxon>Erysipelotrichales</taxon>
        <taxon>Erysipelotrichaceae</taxon>
        <taxon>Faecalicoccus</taxon>
    </lineage>
</organism>